<accession>A0A345HEM7</accession>
<protein>
    <submittedName>
        <fullName evidence="1">Uncharacterized protein</fullName>
    </submittedName>
</protein>
<reference evidence="1 2" key="1">
    <citation type="submission" date="2018-07" db="EMBL/GenBank/DDBJ databases">
        <title>Complete genome sequence of Flavobacterium arcticum type strain SM1502T.</title>
        <authorList>
            <person name="Li Y."/>
            <person name="Li D.-D."/>
        </authorList>
    </citation>
    <scope>NUCLEOTIDE SEQUENCE [LARGE SCALE GENOMIC DNA]</scope>
    <source>
        <strain evidence="1 2">SM1502</strain>
    </source>
</reference>
<dbReference type="AlphaFoldDB" id="A0A345HEM7"/>
<dbReference type="KEGG" id="fat:DVK85_12685"/>
<gene>
    <name evidence="1" type="ORF">DVK85_12685</name>
</gene>
<organism evidence="1 2">
    <name type="scientific">Flavobacterium arcticum</name>
    <dbReference type="NCBI Taxonomy" id="1784713"/>
    <lineage>
        <taxon>Bacteria</taxon>
        <taxon>Pseudomonadati</taxon>
        <taxon>Bacteroidota</taxon>
        <taxon>Flavobacteriia</taxon>
        <taxon>Flavobacteriales</taxon>
        <taxon>Flavobacteriaceae</taxon>
        <taxon>Flavobacterium</taxon>
    </lineage>
</organism>
<sequence>MKYLLLFFCISFFHPVHSQPSDDEKMKESFRKGITEYEFQIAKQRYLDMIGDETYIQYKNNINMLSQKLNGVKVFPEGEKVKEIMAQHNTDVALEEYIKKSLKENLNKTDFSSVDEALELYRAGKVLLESNREKHKELYDLLWRSSQRQWRELREIEYDNVNKILINSPRH</sequence>
<evidence type="ECO:0000313" key="2">
    <source>
        <dbReference type="Proteomes" id="UP000253951"/>
    </source>
</evidence>
<dbReference type="RefSeq" id="WP_114678795.1">
    <property type="nucleotide sequence ID" value="NZ_CP031188.1"/>
</dbReference>
<dbReference type="Proteomes" id="UP000253951">
    <property type="component" value="Chromosome"/>
</dbReference>
<keyword evidence="2" id="KW-1185">Reference proteome</keyword>
<dbReference type="EMBL" id="CP031188">
    <property type="protein sequence ID" value="AXG75037.1"/>
    <property type="molecule type" value="Genomic_DNA"/>
</dbReference>
<proteinExistence type="predicted"/>
<evidence type="ECO:0000313" key="1">
    <source>
        <dbReference type="EMBL" id="AXG75037.1"/>
    </source>
</evidence>
<name>A0A345HEM7_9FLAO</name>